<name>W0FFU9_9CYAN</name>
<evidence type="ECO:0000313" key="1">
    <source>
        <dbReference type="EMBL" id="AHF23497.1"/>
    </source>
</evidence>
<protein>
    <submittedName>
        <fullName evidence="1">Uncharacterized protein</fullName>
    </submittedName>
</protein>
<dbReference type="EMBL" id="KF487071">
    <property type="protein sequence ID" value="AHF23497.1"/>
    <property type="molecule type" value="Genomic_DNA"/>
</dbReference>
<proteinExistence type="predicted"/>
<reference evidence="1" key="1">
    <citation type="submission" date="2013-08" db="EMBL/GenBank/DDBJ databases">
        <authorList>
            <person name="Voorhies A.A."/>
        </authorList>
    </citation>
    <scope>NUCLEOTIDE SEQUENCE</scope>
    <source>
        <strain evidence="1">MIS-PhA</strain>
    </source>
</reference>
<organism evidence="1">
    <name type="scientific">uncultured Phormidium sp</name>
    <dbReference type="NCBI Taxonomy" id="259949"/>
    <lineage>
        <taxon>Bacteria</taxon>
        <taxon>Bacillati</taxon>
        <taxon>Cyanobacteriota</taxon>
        <taxon>Cyanophyceae</taxon>
        <taxon>Oscillatoriophycideae</taxon>
        <taxon>Oscillatoriales</taxon>
        <taxon>Oscillatoriaceae</taxon>
        <taxon>Phormidium</taxon>
        <taxon>environmental samples</taxon>
    </lineage>
</organism>
<dbReference type="AlphaFoldDB" id="W0FFU9"/>
<reference evidence="1" key="2">
    <citation type="submission" date="2014-01" db="EMBL/GenBank/DDBJ databases">
        <title>Phormidium phage uses genotype diversity of beat host CRISPR defense.</title>
        <authorList>
            <person name="Dick G.J."/>
            <person name="Marcus D.N."/>
            <person name="Eisenlord S.D."/>
            <person name="Jain S."/>
            <person name="Duhaim M.B."/>
            <person name="Cavolcoli J."/>
        </authorList>
    </citation>
    <scope>NUCLEOTIDE SEQUENCE</scope>
    <source>
        <strain evidence="1">MIS-PhA</strain>
    </source>
</reference>
<sequence>MLSMRDRAANPKFLLAKKVTFFVFLTIGLTKCISQRRVRRNAPYPLLFLLLGCCSFDFPTKLNIPAKVASCLNFRNIHQTCSQPQSYANNSFQPFLYFYVNIVFYLKFQRLTDIHPSWQKNQPLTPTPTNSPSIA</sequence>
<accession>W0FFU9</accession>